<dbReference type="GO" id="GO:0004930">
    <property type="term" value="F:G protein-coupled receptor activity"/>
    <property type="evidence" value="ECO:0007669"/>
    <property type="project" value="UniProtKB-KW"/>
</dbReference>
<name>A0A8C5MLQ9_9ANUR</name>
<feature type="transmembrane region" description="Helical" evidence="13">
    <location>
        <begin position="184"/>
        <end position="210"/>
    </location>
</feature>
<sequence>MTSTEKGRDTDIPHLVVSIFILIAVLMVNLFIAAVNFPDWLRGRKIKASDKIQCVLSLSRMSYLCIGFMIVFITISEDDNAFLINSILSVILIISNYTSLWYLTWLSVFLFMKVADYKHVLFIRLKVLVTQRVTKCLVGVSLMAICFSPFHIWVYFSLIENYENPQPWNGTYETCQSQFDSVSIFFLVLCNCGPFIPYSVSYIMVVILVCRHVKQMRRSDVGLSRSNLDSYYFAVKSLTVCYLIYGFHVAVNILTKLWETNNYYRFPLETVQAASSKRSIGYPTHSLNDLRTSKPYSPYISMEPYTG</sequence>
<evidence type="ECO:0000256" key="2">
    <source>
        <dbReference type="ARBA" id="ARBA00007376"/>
    </source>
</evidence>
<evidence type="ECO:0000256" key="13">
    <source>
        <dbReference type="SAM" id="Phobius"/>
    </source>
</evidence>
<accession>A0A8C5MLQ9</accession>
<evidence type="ECO:0000256" key="8">
    <source>
        <dbReference type="ARBA" id="ARBA00023136"/>
    </source>
</evidence>
<protein>
    <recommendedName>
        <fullName evidence="12">Taste receptor type 2</fullName>
    </recommendedName>
</protein>
<comment type="similarity">
    <text evidence="2 11">Belongs to the G-protein coupled receptor T2R family.</text>
</comment>
<reference evidence="14" key="2">
    <citation type="submission" date="2025-09" db="UniProtKB">
        <authorList>
            <consortium name="Ensembl"/>
        </authorList>
    </citation>
    <scope>IDENTIFICATION</scope>
</reference>
<evidence type="ECO:0000256" key="4">
    <source>
        <dbReference type="ARBA" id="ARBA00022606"/>
    </source>
</evidence>
<evidence type="ECO:0000256" key="1">
    <source>
        <dbReference type="ARBA" id="ARBA00004141"/>
    </source>
</evidence>
<dbReference type="PANTHER" id="PTHR11394:SF160">
    <property type="entry name" value="TASTE RECEPTOR TYPE 2"/>
    <property type="match status" value="1"/>
</dbReference>
<reference evidence="14" key="1">
    <citation type="submission" date="2025-08" db="UniProtKB">
        <authorList>
            <consortium name="Ensembl"/>
        </authorList>
    </citation>
    <scope>IDENTIFICATION</scope>
</reference>
<keyword evidence="15" id="KW-1185">Reference proteome</keyword>
<keyword evidence="8 12" id="KW-0472">Membrane</keyword>
<evidence type="ECO:0000256" key="6">
    <source>
        <dbReference type="ARBA" id="ARBA00022989"/>
    </source>
</evidence>
<dbReference type="OrthoDB" id="8876749at2759"/>
<dbReference type="GO" id="GO:0033038">
    <property type="term" value="F:bitter taste receptor activity"/>
    <property type="evidence" value="ECO:0007669"/>
    <property type="project" value="InterPro"/>
</dbReference>
<keyword evidence="6 13" id="KW-1133">Transmembrane helix</keyword>
<evidence type="ECO:0000313" key="15">
    <source>
        <dbReference type="Proteomes" id="UP000694569"/>
    </source>
</evidence>
<keyword evidence="7 12" id="KW-0297">G-protein coupled receptor</keyword>
<dbReference type="Pfam" id="PF05296">
    <property type="entry name" value="TAS2R"/>
    <property type="match status" value="1"/>
</dbReference>
<evidence type="ECO:0000256" key="11">
    <source>
        <dbReference type="RuleBase" id="RU004423"/>
    </source>
</evidence>
<keyword evidence="9 12" id="KW-0675">Receptor</keyword>
<proteinExistence type="inferred from homology"/>
<evidence type="ECO:0000256" key="10">
    <source>
        <dbReference type="ARBA" id="ARBA00023224"/>
    </source>
</evidence>
<dbReference type="PANTHER" id="PTHR11394">
    <property type="entry name" value="TASTE RECEPTOR TYPE 2"/>
    <property type="match status" value="1"/>
</dbReference>
<keyword evidence="10 12" id="KW-0807">Transducer</keyword>
<evidence type="ECO:0000256" key="3">
    <source>
        <dbReference type="ARBA" id="ARBA00022480"/>
    </source>
</evidence>
<dbReference type="Proteomes" id="UP000694569">
    <property type="component" value="Unplaced"/>
</dbReference>
<feature type="transmembrane region" description="Helical" evidence="13">
    <location>
        <begin position="12"/>
        <end position="35"/>
    </location>
</feature>
<dbReference type="Ensembl" id="ENSLLET00000014331.1">
    <property type="protein sequence ID" value="ENSLLEP00000013799.1"/>
    <property type="gene ID" value="ENSLLEG00000008736.1"/>
</dbReference>
<feature type="transmembrane region" description="Helical" evidence="13">
    <location>
        <begin position="55"/>
        <end position="75"/>
    </location>
</feature>
<feature type="transmembrane region" description="Helical" evidence="13">
    <location>
        <begin position="133"/>
        <end position="156"/>
    </location>
</feature>
<dbReference type="GO" id="GO:0016020">
    <property type="term" value="C:membrane"/>
    <property type="evidence" value="ECO:0007669"/>
    <property type="project" value="UniProtKB-SubCell"/>
</dbReference>
<keyword evidence="3 12" id="KW-0919">Taste</keyword>
<evidence type="ECO:0000256" key="9">
    <source>
        <dbReference type="ARBA" id="ARBA00023170"/>
    </source>
</evidence>
<evidence type="ECO:0000256" key="12">
    <source>
        <dbReference type="RuleBase" id="RU004424"/>
    </source>
</evidence>
<evidence type="ECO:0000313" key="14">
    <source>
        <dbReference type="Ensembl" id="ENSLLEP00000013799.1"/>
    </source>
</evidence>
<feature type="transmembrane region" description="Helical" evidence="13">
    <location>
        <begin position="87"/>
        <end position="112"/>
    </location>
</feature>
<organism evidence="14 15">
    <name type="scientific">Leptobrachium leishanense</name>
    <name type="common">Leishan spiny toad</name>
    <dbReference type="NCBI Taxonomy" id="445787"/>
    <lineage>
        <taxon>Eukaryota</taxon>
        <taxon>Metazoa</taxon>
        <taxon>Chordata</taxon>
        <taxon>Craniata</taxon>
        <taxon>Vertebrata</taxon>
        <taxon>Euteleostomi</taxon>
        <taxon>Amphibia</taxon>
        <taxon>Batrachia</taxon>
        <taxon>Anura</taxon>
        <taxon>Pelobatoidea</taxon>
        <taxon>Megophryidae</taxon>
        <taxon>Leptobrachium</taxon>
    </lineage>
</organism>
<dbReference type="InterPro" id="IPR007960">
    <property type="entry name" value="TAS2R"/>
</dbReference>
<comment type="subcellular location">
    <subcellularLocation>
        <location evidence="1 12">Membrane</location>
        <topology evidence="1 12">Multi-pass membrane protein</topology>
    </subcellularLocation>
</comment>
<evidence type="ECO:0000256" key="5">
    <source>
        <dbReference type="ARBA" id="ARBA00022692"/>
    </source>
</evidence>
<dbReference type="GeneTree" id="ENSGT01150000286961"/>
<evidence type="ECO:0000256" key="7">
    <source>
        <dbReference type="ARBA" id="ARBA00023040"/>
    </source>
</evidence>
<feature type="transmembrane region" description="Helical" evidence="13">
    <location>
        <begin position="231"/>
        <end position="254"/>
    </location>
</feature>
<dbReference type="SUPFAM" id="SSF81321">
    <property type="entry name" value="Family A G protein-coupled receptor-like"/>
    <property type="match status" value="1"/>
</dbReference>
<keyword evidence="5 12" id="KW-0812">Transmembrane</keyword>
<keyword evidence="4 12" id="KW-0716">Sensory transduction</keyword>
<dbReference type="Gene3D" id="1.20.1070.10">
    <property type="entry name" value="Rhodopsin 7-helix transmembrane proteins"/>
    <property type="match status" value="1"/>
</dbReference>
<dbReference type="AlphaFoldDB" id="A0A8C5MLQ9"/>